<evidence type="ECO:0000256" key="12">
    <source>
        <dbReference type="ARBA" id="ARBA00024334"/>
    </source>
</evidence>
<evidence type="ECO:0000256" key="16">
    <source>
        <dbReference type="SAM" id="MobiDB-lite"/>
    </source>
</evidence>
<evidence type="ECO:0000256" key="6">
    <source>
        <dbReference type="ARBA" id="ARBA00022723"/>
    </source>
</evidence>
<evidence type="ECO:0000256" key="7">
    <source>
        <dbReference type="ARBA" id="ARBA00022737"/>
    </source>
</evidence>
<evidence type="ECO:0000256" key="3">
    <source>
        <dbReference type="ARBA" id="ARBA00022527"/>
    </source>
</evidence>
<keyword evidence="3" id="KW-0723">Serine/threonine-protein kinase</keyword>
<accession>A0ABC8SUF5</accession>
<dbReference type="PROSITE" id="PS50011">
    <property type="entry name" value="PROTEIN_KINASE_DOM"/>
    <property type="match status" value="1"/>
</dbReference>
<dbReference type="InterPro" id="IPR011992">
    <property type="entry name" value="EF-hand-dom_pair"/>
</dbReference>
<dbReference type="GO" id="GO:0004674">
    <property type="term" value="F:protein serine/threonine kinase activity"/>
    <property type="evidence" value="ECO:0007669"/>
    <property type="project" value="UniProtKB-KW"/>
</dbReference>
<keyword evidence="7" id="KW-0677">Repeat</keyword>
<feature type="region of interest" description="Disordered" evidence="16">
    <location>
        <begin position="26"/>
        <end position="130"/>
    </location>
</feature>
<keyword evidence="5" id="KW-0808">Transferase</keyword>
<dbReference type="GO" id="GO:0046872">
    <property type="term" value="F:metal ion binding"/>
    <property type="evidence" value="ECO:0007669"/>
    <property type="project" value="UniProtKB-KW"/>
</dbReference>
<dbReference type="CDD" id="cd05117">
    <property type="entry name" value="STKc_CAMK"/>
    <property type="match status" value="1"/>
</dbReference>
<comment type="caution">
    <text evidence="19">The sequence shown here is derived from an EMBL/GenBank/DDBJ whole genome shotgun (WGS) entry which is preliminary data.</text>
</comment>
<keyword evidence="11 15" id="KW-0067">ATP-binding</keyword>
<evidence type="ECO:0000256" key="2">
    <source>
        <dbReference type="ARBA" id="ARBA00012513"/>
    </source>
</evidence>
<dbReference type="Gene3D" id="1.10.510.10">
    <property type="entry name" value="Transferase(Phosphotransferase) domain 1"/>
    <property type="match status" value="1"/>
</dbReference>
<dbReference type="PROSITE" id="PS00108">
    <property type="entry name" value="PROTEIN_KINASE_ST"/>
    <property type="match status" value="1"/>
</dbReference>
<dbReference type="InterPro" id="IPR002048">
    <property type="entry name" value="EF_hand_dom"/>
</dbReference>
<feature type="domain" description="Protein kinase" evidence="17">
    <location>
        <begin position="149"/>
        <end position="407"/>
    </location>
</feature>
<proteinExistence type="inferred from homology"/>
<evidence type="ECO:0000256" key="10">
    <source>
        <dbReference type="ARBA" id="ARBA00022837"/>
    </source>
</evidence>
<feature type="domain" description="EF-hand" evidence="18">
    <location>
        <begin position="522"/>
        <end position="555"/>
    </location>
</feature>
<feature type="compositionally biased region" description="Basic and acidic residues" evidence="16">
    <location>
        <begin position="61"/>
        <end position="70"/>
    </location>
</feature>
<dbReference type="EMBL" id="CAUOFW020003591">
    <property type="protein sequence ID" value="CAK9160837.1"/>
    <property type="molecule type" value="Genomic_DNA"/>
</dbReference>
<gene>
    <name evidence="19" type="ORF">ILEXP_LOCUS29624</name>
</gene>
<dbReference type="InterPro" id="IPR018247">
    <property type="entry name" value="EF_Hand_1_Ca_BS"/>
</dbReference>
<keyword evidence="9" id="KW-0418">Kinase</keyword>
<evidence type="ECO:0000259" key="17">
    <source>
        <dbReference type="PROSITE" id="PS50011"/>
    </source>
</evidence>
<evidence type="ECO:0000313" key="19">
    <source>
        <dbReference type="EMBL" id="CAK9160837.1"/>
    </source>
</evidence>
<evidence type="ECO:0000256" key="9">
    <source>
        <dbReference type="ARBA" id="ARBA00022777"/>
    </source>
</evidence>
<dbReference type="Proteomes" id="UP001642360">
    <property type="component" value="Unassembled WGS sequence"/>
</dbReference>
<evidence type="ECO:0000256" key="14">
    <source>
        <dbReference type="ARBA" id="ARBA00048679"/>
    </source>
</evidence>
<dbReference type="InterPro" id="IPR050205">
    <property type="entry name" value="CDPK_Ser/Thr_kinases"/>
</dbReference>
<evidence type="ECO:0000256" key="8">
    <source>
        <dbReference type="ARBA" id="ARBA00022741"/>
    </source>
</evidence>
<dbReference type="PANTHER" id="PTHR24349">
    <property type="entry name" value="SERINE/THREONINE-PROTEIN KINASE"/>
    <property type="match status" value="1"/>
</dbReference>
<keyword evidence="6" id="KW-0479">Metal-binding</keyword>
<evidence type="ECO:0000256" key="4">
    <source>
        <dbReference type="ARBA" id="ARBA00022553"/>
    </source>
</evidence>
<dbReference type="InterPro" id="IPR000719">
    <property type="entry name" value="Prot_kinase_dom"/>
</dbReference>
<dbReference type="FunFam" id="1.10.238.10:FF:000015">
    <property type="entry name" value="Calcium-dependent protein kinase 1"/>
    <property type="match status" value="1"/>
</dbReference>
<keyword evidence="10" id="KW-0106">Calcium</keyword>
<dbReference type="PROSITE" id="PS00018">
    <property type="entry name" value="EF_HAND_1"/>
    <property type="match status" value="3"/>
</dbReference>
<comment type="catalytic activity">
    <reaction evidence="14">
        <text>L-seryl-[protein] + ATP = O-phospho-L-seryl-[protein] + ADP + H(+)</text>
        <dbReference type="Rhea" id="RHEA:17989"/>
        <dbReference type="Rhea" id="RHEA-COMP:9863"/>
        <dbReference type="Rhea" id="RHEA-COMP:11604"/>
        <dbReference type="ChEBI" id="CHEBI:15378"/>
        <dbReference type="ChEBI" id="CHEBI:29999"/>
        <dbReference type="ChEBI" id="CHEBI:30616"/>
        <dbReference type="ChEBI" id="CHEBI:83421"/>
        <dbReference type="ChEBI" id="CHEBI:456216"/>
        <dbReference type="EC" id="2.7.11.1"/>
    </reaction>
</comment>
<keyword evidence="4" id="KW-0597">Phosphoprotein</keyword>
<dbReference type="AlphaFoldDB" id="A0ABC8SUF5"/>
<dbReference type="SUPFAM" id="SSF56112">
    <property type="entry name" value="Protein kinase-like (PK-like)"/>
    <property type="match status" value="1"/>
</dbReference>
<evidence type="ECO:0000256" key="1">
    <source>
        <dbReference type="ARBA" id="ARBA00005354"/>
    </source>
</evidence>
<evidence type="ECO:0000256" key="11">
    <source>
        <dbReference type="ARBA" id="ARBA00022840"/>
    </source>
</evidence>
<dbReference type="SUPFAM" id="SSF47473">
    <property type="entry name" value="EF-hand"/>
    <property type="match status" value="1"/>
</dbReference>
<dbReference type="SMART" id="SM00220">
    <property type="entry name" value="S_TKc"/>
    <property type="match status" value="1"/>
</dbReference>
<evidence type="ECO:0000256" key="5">
    <source>
        <dbReference type="ARBA" id="ARBA00022679"/>
    </source>
</evidence>
<dbReference type="FunFam" id="1.10.510.10:FF:000249">
    <property type="entry name" value="Calcium-dependent protein kinase SK5"/>
    <property type="match status" value="1"/>
</dbReference>
<dbReference type="PROSITE" id="PS50222">
    <property type="entry name" value="EF_HAND_2"/>
    <property type="match status" value="4"/>
</dbReference>
<dbReference type="GO" id="GO:0005524">
    <property type="term" value="F:ATP binding"/>
    <property type="evidence" value="ECO:0007669"/>
    <property type="project" value="UniProtKB-UniRule"/>
</dbReference>
<evidence type="ECO:0000259" key="18">
    <source>
        <dbReference type="PROSITE" id="PS50222"/>
    </source>
</evidence>
<feature type="binding site" evidence="15">
    <location>
        <position position="182"/>
    </location>
    <ligand>
        <name>ATP</name>
        <dbReference type="ChEBI" id="CHEBI:30616"/>
    </ligand>
</feature>
<dbReference type="SMART" id="SM00054">
    <property type="entry name" value="EFh"/>
    <property type="match status" value="4"/>
</dbReference>
<feature type="compositionally biased region" description="Basic and acidic residues" evidence="16">
    <location>
        <begin position="88"/>
        <end position="109"/>
    </location>
</feature>
<dbReference type="InterPro" id="IPR011009">
    <property type="entry name" value="Kinase-like_dom_sf"/>
</dbReference>
<dbReference type="FunFam" id="3.30.200.20:FF:000004">
    <property type="entry name" value="Calcium-dependent protein kinase 1"/>
    <property type="match status" value="1"/>
</dbReference>
<dbReference type="Gene3D" id="1.10.238.10">
    <property type="entry name" value="EF-hand"/>
    <property type="match status" value="1"/>
</dbReference>
<feature type="domain" description="EF-hand" evidence="18">
    <location>
        <begin position="486"/>
        <end position="521"/>
    </location>
</feature>
<comment type="catalytic activity">
    <reaction evidence="13">
        <text>L-threonyl-[protein] + ATP = O-phospho-L-threonyl-[protein] + ADP + H(+)</text>
        <dbReference type="Rhea" id="RHEA:46608"/>
        <dbReference type="Rhea" id="RHEA-COMP:11060"/>
        <dbReference type="Rhea" id="RHEA-COMP:11605"/>
        <dbReference type="ChEBI" id="CHEBI:15378"/>
        <dbReference type="ChEBI" id="CHEBI:30013"/>
        <dbReference type="ChEBI" id="CHEBI:30616"/>
        <dbReference type="ChEBI" id="CHEBI:61977"/>
        <dbReference type="ChEBI" id="CHEBI:456216"/>
        <dbReference type="EC" id="2.7.11.1"/>
    </reaction>
</comment>
<dbReference type="Pfam" id="PF00069">
    <property type="entry name" value="Pkinase"/>
    <property type="match status" value="1"/>
</dbReference>
<sequence length="612" mass="67476">MGNTCVGPNLGSNGFLQSVTAAIWRKNTLPPPNEEASSKKNANVANLEDSEKSSSGASKGSEPKGSDSKGSEPPVVVQSTPPTPMKISNEEAKAVEHTKPVKPEVKEGGSKPVEAAKPNKPNHNKSVSSVGLKVESVLQRKTENLKEIYTMGRKLGQGQFGTTFFCLEKATGKEFACKSIAKRKLTTEEDVEDVRREIQIMHHLAGHPNVISIVGAYEDAVAVHVTMELCAGGELFDRIIQRGHYSEKKAAELARIIVGVVEACHSLGVMHRDLKPENFLFVNEEEDSPLKTIDFGLSVFFKPGETFSDVVGSPYYVAPEVLRKHYGLECDVWSAGVIIYILLSGVPPFWDETEHGIFEQVLKGELDFASEPWPSISDSAKDLLRRMLVRDPKKRLTAHEVLCHPWVQVGGEAPDKPLDSAVLSRLKQFSAMNKLKKIAIRVIADSMSEEEIAGLKEMFKMIDADGSGQITLEELKKGLERVGANLKDSEINGLMQAADIDNSGTIDYSEFVAAMLHLNKVQREDHMYAAFSYFDKDGSGWITADELQQACEQFGLEDVHIEDIIREVDQDNDGRIDYNEFVAMMQDTGFGKKGLQNSGGIEFREAFKLDNT</sequence>
<reference evidence="19 20" key="1">
    <citation type="submission" date="2024-02" db="EMBL/GenBank/DDBJ databases">
        <authorList>
            <person name="Vignale AGUSTIN F."/>
            <person name="Sosa J E."/>
            <person name="Modenutti C."/>
        </authorList>
    </citation>
    <scope>NUCLEOTIDE SEQUENCE [LARGE SCALE GENOMIC DNA]</scope>
</reference>
<evidence type="ECO:0000313" key="20">
    <source>
        <dbReference type="Proteomes" id="UP001642360"/>
    </source>
</evidence>
<dbReference type="InterPro" id="IPR008271">
    <property type="entry name" value="Ser/Thr_kinase_AS"/>
</dbReference>
<dbReference type="EC" id="2.7.11.1" evidence="2"/>
<dbReference type="Gene3D" id="3.30.200.20">
    <property type="entry name" value="Phosphorylase Kinase, domain 1"/>
    <property type="match status" value="1"/>
</dbReference>
<comment type="similarity">
    <text evidence="1">Belongs to the protein kinase superfamily. CAMK Ser/Thr protein kinase family. CaMK subfamily.</text>
</comment>
<dbReference type="InterPro" id="IPR017441">
    <property type="entry name" value="Protein_kinase_ATP_BS"/>
</dbReference>
<dbReference type="Pfam" id="PF13499">
    <property type="entry name" value="EF-hand_7"/>
    <property type="match status" value="2"/>
</dbReference>
<evidence type="ECO:0000256" key="15">
    <source>
        <dbReference type="PROSITE-ProRule" id="PRU10141"/>
    </source>
</evidence>
<name>A0ABC8SUF5_9AQUA</name>
<feature type="domain" description="EF-hand" evidence="18">
    <location>
        <begin position="556"/>
        <end position="591"/>
    </location>
</feature>
<protein>
    <recommendedName>
        <fullName evidence="2">non-specific serine/threonine protein kinase</fullName>
        <ecNumber evidence="2">2.7.11.1</ecNumber>
    </recommendedName>
</protein>
<keyword evidence="8 15" id="KW-0547">Nucleotide-binding</keyword>
<keyword evidence="20" id="KW-1185">Reference proteome</keyword>
<evidence type="ECO:0000256" key="13">
    <source>
        <dbReference type="ARBA" id="ARBA00047899"/>
    </source>
</evidence>
<organism evidence="19 20">
    <name type="scientific">Ilex paraguariensis</name>
    <name type="common">yerba mate</name>
    <dbReference type="NCBI Taxonomy" id="185542"/>
    <lineage>
        <taxon>Eukaryota</taxon>
        <taxon>Viridiplantae</taxon>
        <taxon>Streptophyta</taxon>
        <taxon>Embryophyta</taxon>
        <taxon>Tracheophyta</taxon>
        <taxon>Spermatophyta</taxon>
        <taxon>Magnoliopsida</taxon>
        <taxon>eudicotyledons</taxon>
        <taxon>Gunneridae</taxon>
        <taxon>Pentapetalae</taxon>
        <taxon>asterids</taxon>
        <taxon>campanulids</taxon>
        <taxon>Aquifoliales</taxon>
        <taxon>Aquifoliaceae</taxon>
        <taxon>Ilex</taxon>
    </lineage>
</organism>
<feature type="domain" description="EF-hand" evidence="18">
    <location>
        <begin position="450"/>
        <end position="485"/>
    </location>
</feature>
<comment type="similarity">
    <text evidence="12">Belongs to the protein kinase superfamily. Ser/Thr protein kinase family. CDPK subfamily.</text>
</comment>
<dbReference type="PROSITE" id="PS00107">
    <property type="entry name" value="PROTEIN_KINASE_ATP"/>
    <property type="match status" value="1"/>
</dbReference>